<dbReference type="PROSITE" id="PS51608">
    <property type="entry name" value="SAM_MT_UBIE"/>
    <property type="match status" value="1"/>
</dbReference>
<dbReference type="EMBL" id="CABL01000001">
    <property type="protein sequence ID" value="CBH74308.1"/>
    <property type="molecule type" value="Genomic_DNA"/>
</dbReference>
<evidence type="ECO:0000256" key="1">
    <source>
        <dbReference type="ARBA" id="ARBA00022603"/>
    </source>
</evidence>
<dbReference type="GO" id="GO:0042181">
    <property type="term" value="P:ketone biosynthetic process"/>
    <property type="evidence" value="ECO:0007669"/>
    <property type="project" value="UniProtKB-ARBA"/>
</dbReference>
<gene>
    <name evidence="4" type="primary">ubiE</name>
    <name evidence="4" type="ORF">CARN1_2195</name>
</gene>
<dbReference type="Gene3D" id="3.40.50.150">
    <property type="entry name" value="Vaccinia Virus protein VP39"/>
    <property type="match status" value="1"/>
</dbReference>
<dbReference type="CDD" id="cd02440">
    <property type="entry name" value="AdoMet_MTases"/>
    <property type="match status" value="1"/>
</dbReference>
<keyword evidence="2 4" id="KW-0808">Transferase</keyword>
<proteinExistence type="inferred from homology"/>
<dbReference type="AlphaFoldDB" id="E6PCX3"/>
<dbReference type="GO" id="GO:0032259">
    <property type="term" value="P:methylation"/>
    <property type="evidence" value="ECO:0007669"/>
    <property type="project" value="UniProtKB-KW"/>
</dbReference>
<dbReference type="PROSITE" id="PS01184">
    <property type="entry name" value="UBIE_2"/>
    <property type="match status" value="1"/>
</dbReference>
<dbReference type="EC" id="2.1.1.-" evidence="4"/>
<evidence type="ECO:0000256" key="2">
    <source>
        <dbReference type="ARBA" id="ARBA00022679"/>
    </source>
</evidence>
<sequence length="224" mass="24764">MRDMFATIAPRYDRANRVLTGGLDELWRRRAIALLAPAKGARLLDLCCGTGDLSFHLLRHDADARVTGIDFCEPMLARARDRAERAGITGVEFLEGDVTALPFPDESFDGAIMGFSSRNIVDLDRSLQEIHRVLRPGARFVNLDVSKAPNPLWKRAFDLYFYGVVPTLGGWIGGSKSAYAYLPQSLVHHPNAPALRDRFAQAGFRDSGYRALMGGSIAVHYGTR</sequence>
<evidence type="ECO:0000256" key="3">
    <source>
        <dbReference type="ARBA" id="ARBA00022691"/>
    </source>
</evidence>
<dbReference type="HAMAP" id="MF_01813">
    <property type="entry name" value="MenG_UbiE_methyltr"/>
    <property type="match status" value="1"/>
</dbReference>
<reference evidence="4" key="1">
    <citation type="submission" date="2009-10" db="EMBL/GenBank/DDBJ databases">
        <title>Diversity of trophic interactions inside an arsenic-rich microbial ecosystem.</title>
        <authorList>
            <person name="Bertin P.N."/>
            <person name="Heinrich-Salmeron A."/>
            <person name="Pelletier E."/>
            <person name="Goulhen-Chollet F."/>
            <person name="Arsene-Ploetze F."/>
            <person name="Gallien S."/>
            <person name="Calteau A."/>
            <person name="Vallenet D."/>
            <person name="Casiot C."/>
            <person name="Chane-Woon-Ming B."/>
            <person name="Giloteaux L."/>
            <person name="Barakat M."/>
            <person name="Bonnefoy V."/>
            <person name="Bruneel O."/>
            <person name="Chandler M."/>
            <person name="Cleiss J."/>
            <person name="Duran R."/>
            <person name="Elbaz-Poulichet F."/>
            <person name="Fonknechten N."/>
            <person name="Lauga B."/>
            <person name="Mornico D."/>
            <person name="Ortet P."/>
            <person name="Schaeffer C."/>
            <person name="Siguier P."/>
            <person name="Alexander Thil Smith A."/>
            <person name="Van Dorsselaer A."/>
            <person name="Weissenbach J."/>
            <person name="Medigue C."/>
            <person name="Le Paslier D."/>
        </authorList>
    </citation>
    <scope>NUCLEOTIDE SEQUENCE</scope>
</reference>
<dbReference type="PANTHER" id="PTHR43591:SF24">
    <property type="entry name" value="2-METHOXY-6-POLYPRENYL-1,4-BENZOQUINOL METHYLASE, MITOCHONDRIAL"/>
    <property type="match status" value="1"/>
</dbReference>
<dbReference type="Pfam" id="PF01209">
    <property type="entry name" value="Ubie_methyltran"/>
    <property type="match status" value="1"/>
</dbReference>
<dbReference type="GO" id="GO:0008168">
    <property type="term" value="F:methyltransferase activity"/>
    <property type="evidence" value="ECO:0007669"/>
    <property type="project" value="UniProtKB-KW"/>
</dbReference>
<dbReference type="InterPro" id="IPR029063">
    <property type="entry name" value="SAM-dependent_MTases_sf"/>
</dbReference>
<name>E6PCX3_9ZZZZ</name>
<accession>E6PCX3</accession>
<dbReference type="NCBIfam" id="TIGR01934">
    <property type="entry name" value="MenG_MenH_UbiE"/>
    <property type="match status" value="1"/>
</dbReference>
<comment type="caution">
    <text evidence="4">The sequence shown here is derived from an EMBL/GenBank/DDBJ whole genome shotgun (WGS) entry which is preliminary data.</text>
</comment>
<dbReference type="InterPro" id="IPR023576">
    <property type="entry name" value="UbiE/COQ5_MeTrFase_CS"/>
</dbReference>
<keyword evidence="1 4" id="KW-0489">Methyltransferase</keyword>
<organism evidence="4">
    <name type="scientific">mine drainage metagenome</name>
    <dbReference type="NCBI Taxonomy" id="410659"/>
    <lineage>
        <taxon>unclassified sequences</taxon>
        <taxon>metagenomes</taxon>
        <taxon>ecological metagenomes</taxon>
    </lineage>
</organism>
<evidence type="ECO:0000313" key="4">
    <source>
        <dbReference type="EMBL" id="CBH74308.1"/>
    </source>
</evidence>
<keyword evidence="3" id="KW-0949">S-adenosyl-L-methionine</keyword>
<protein>
    <submittedName>
        <fullName evidence="4">Menaquinone biosynthesis methyltransferase ubiE</fullName>
        <ecNumber evidence="4">2.1.1.-</ecNumber>
    </submittedName>
</protein>
<dbReference type="PANTHER" id="PTHR43591">
    <property type="entry name" value="METHYLTRANSFERASE"/>
    <property type="match status" value="1"/>
</dbReference>
<dbReference type="SUPFAM" id="SSF53335">
    <property type="entry name" value="S-adenosyl-L-methionine-dependent methyltransferases"/>
    <property type="match status" value="1"/>
</dbReference>
<dbReference type="InterPro" id="IPR004033">
    <property type="entry name" value="UbiE/COQ5_MeTrFase"/>
</dbReference>